<evidence type="ECO:0000256" key="3">
    <source>
        <dbReference type="ARBA" id="ARBA00022552"/>
    </source>
</evidence>
<evidence type="ECO:0000256" key="6">
    <source>
        <dbReference type="ARBA" id="ARBA00022691"/>
    </source>
</evidence>
<keyword evidence="5 7" id="KW-0808">Transferase</keyword>
<feature type="binding site" evidence="7">
    <location>
        <position position="51"/>
    </location>
    <ligand>
        <name>S-adenosyl-L-methionine</name>
        <dbReference type="ChEBI" id="CHEBI:59789"/>
    </ligand>
</feature>
<dbReference type="Gene3D" id="3.40.50.150">
    <property type="entry name" value="Vaccinia Virus protein VP39"/>
    <property type="match status" value="1"/>
</dbReference>
<evidence type="ECO:0000256" key="4">
    <source>
        <dbReference type="ARBA" id="ARBA00022603"/>
    </source>
</evidence>
<keyword evidence="6 7" id="KW-0949">S-adenosyl-L-methionine</keyword>
<dbReference type="PANTHER" id="PTHR11265:SF0">
    <property type="entry name" value="12S RRNA N4-METHYLCYTIDINE METHYLTRANSFERASE"/>
    <property type="match status" value="1"/>
</dbReference>
<evidence type="ECO:0000256" key="1">
    <source>
        <dbReference type="ARBA" id="ARBA00010396"/>
    </source>
</evidence>
<protein>
    <recommendedName>
        <fullName evidence="7">Ribosomal RNA small subunit methyltransferase H</fullName>
        <ecNumber evidence="7">2.1.1.199</ecNumber>
    </recommendedName>
    <alternativeName>
        <fullName evidence="7">16S rRNA m(4)C1402 methyltransferase</fullName>
    </alternativeName>
    <alternativeName>
        <fullName evidence="7">rRNA (cytosine-N(4)-)-methyltransferase RsmH</fullName>
    </alternativeName>
</protein>
<dbReference type="PANTHER" id="PTHR11265">
    <property type="entry name" value="S-ADENOSYL-METHYLTRANSFERASE MRAW"/>
    <property type="match status" value="1"/>
</dbReference>
<comment type="caution">
    <text evidence="8">The sequence shown here is derived from an EMBL/GenBank/DDBJ whole genome shotgun (WGS) entry which is preliminary data.</text>
</comment>
<dbReference type="GO" id="GO:0032259">
    <property type="term" value="P:methylation"/>
    <property type="evidence" value="ECO:0007669"/>
    <property type="project" value="UniProtKB-KW"/>
</dbReference>
<feature type="binding site" evidence="7">
    <location>
        <position position="99"/>
    </location>
    <ligand>
        <name>S-adenosyl-L-methionine</name>
        <dbReference type="ChEBI" id="CHEBI:59789"/>
    </ligand>
</feature>
<dbReference type="SUPFAM" id="SSF81799">
    <property type="entry name" value="Putative methyltransferase TM0872, insert domain"/>
    <property type="match status" value="1"/>
</dbReference>
<dbReference type="NCBIfam" id="TIGR00006">
    <property type="entry name" value="16S rRNA (cytosine(1402)-N(4))-methyltransferase RsmH"/>
    <property type="match status" value="1"/>
</dbReference>
<accession>A0ABT7HQC8</accession>
<dbReference type="Proteomes" id="UP001173801">
    <property type="component" value="Unassembled WGS sequence"/>
</dbReference>
<evidence type="ECO:0000313" key="8">
    <source>
        <dbReference type="EMBL" id="MDL0089126.1"/>
    </source>
</evidence>
<feature type="binding site" evidence="7">
    <location>
        <begin position="32"/>
        <end position="34"/>
    </location>
    <ligand>
        <name>S-adenosyl-L-methionine</name>
        <dbReference type="ChEBI" id="CHEBI:59789"/>
    </ligand>
</feature>
<dbReference type="SUPFAM" id="SSF53335">
    <property type="entry name" value="S-adenosyl-L-methionine-dependent methyltransferases"/>
    <property type="match status" value="1"/>
</dbReference>
<comment type="similarity">
    <text evidence="1 7">Belongs to the methyltransferase superfamily. RsmH family.</text>
</comment>
<keyword evidence="4 7" id="KW-0489">Methyltransferase</keyword>
<feature type="binding site" evidence="7">
    <location>
        <position position="78"/>
    </location>
    <ligand>
        <name>S-adenosyl-L-methionine</name>
        <dbReference type="ChEBI" id="CHEBI:59789"/>
    </ligand>
</feature>
<reference evidence="8" key="1">
    <citation type="submission" date="2022-08" db="EMBL/GenBank/DDBJ databases">
        <authorList>
            <person name="Wang H."/>
        </authorList>
    </citation>
    <scope>NUCLEOTIDE SEQUENCE</scope>
    <source>
        <strain evidence="8">PS10</strain>
    </source>
</reference>
<dbReference type="EMBL" id="JANURM010000008">
    <property type="protein sequence ID" value="MDL0089126.1"/>
    <property type="molecule type" value="Genomic_DNA"/>
</dbReference>
<reference evidence="8" key="2">
    <citation type="journal article" date="2023" name="Microorganisms">
        <title>Isolation and Genomic Characteristics of Cat-Borne Campylobacter felis sp. nov. and Sheep-Borne Campylobacter ovis sp. nov.</title>
        <authorList>
            <person name="Wang H."/>
            <person name="Li Y."/>
            <person name="Gu Y."/>
            <person name="Zhou G."/>
            <person name="Chen X."/>
            <person name="Zhang X."/>
            <person name="Shao Z."/>
            <person name="Zhang J."/>
            <person name="Zhang M."/>
        </authorList>
    </citation>
    <scope>NUCLEOTIDE SEQUENCE</scope>
    <source>
        <strain evidence="8">PS10</strain>
    </source>
</reference>
<dbReference type="RefSeq" id="WP_284937783.1">
    <property type="nucleotide sequence ID" value="NZ_JANURM010000008.1"/>
</dbReference>
<evidence type="ECO:0000256" key="2">
    <source>
        <dbReference type="ARBA" id="ARBA00022490"/>
    </source>
</evidence>
<gene>
    <name evidence="7 8" type="primary">rsmH</name>
    <name evidence="8" type="ORF">NYG85_07090</name>
</gene>
<dbReference type="Gene3D" id="1.10.150.170">
    <property type="entry name" value="Putative methyltransferase TM0872, insert domain"/>
    <property type="match status" value="1"/>
</dbReference>
<dbReference type="InterPro" id="IPR023397">
    <property type="entry name" value="SAM-dep_MeTrfase_MraW_recog"/>
</dbReference>
<sequence length="310" mass="34502">MQSPHKSVLLNEVVSLFSGINGTFIDCTLGYAGHSEAILNANKNVNLIACDKDDEAIEFSKKRLENFKDRVKIIKSPFSKILDNLADDEIKNVRAILADIGVSSLQLDKNERGFSINSDTLDMKMDKSQNLSAFDVVNSYSKDDLKRIFFEYGELTNAKFLAQKIVEQRAKKSITTAKELTNIIGKKSVNHRSVSEAILAFQAIRIEVNNELNELKILLDSIKNSALSECIVCVISFHSLEDRIVKNAFKSWQKSCICPPNALKCLCGNNHEIGKIITKKALTPSVDEIKANSRSSCAKLRAFKIGTKNV</sequence>
<keyword evidence="3 7" id="KW-0698">rRNA processing</keyword>
<name>A0ABT7HQC8_9BACT</name>
<dbReference type="Pfam" id="PF01795">
    <property type="entry name" value="Methyltransf_5"/>
    <property type="match status" value="1"/>
</dbReference>
<dbReference type="GO" id="GO:0008168">
    <property type="term" value="F:methyltransferase activity"/>
    <property type="evidence" value="ECO:0007669"/>
    <property type="project" value="UniProtKB-KW"/>
</dbReference>
<dbReference type="InterPro" id="IPR002903">
    <property type="entry name" value="RsmH"/>
</dbReference>
<dbReference type="InterPro" id="IPR029063">
    <property type="entry name" value="SAM-dependent_MTases_sf"/>
</dbReference>
<comment type="subcellular location">
    <subcellularLocation>
        <location evidence="7">Cytoplasm</location>
    </subcellularLocation>
</comment>
<comment type="catalytic activity">
    <reaction evidence="7">
        <text>cytidine(1402) in 16S rRNA + S-adenosyl-L-methionine = N(4)-methylcytidine(1402) in 16S rRNA + S-adenosyl-L-homocysteine + H(+)</text>
        <dbReference type="Rhea" id="RHEA:42928"/>
        <dbReference type="Rhea" id="RHEA-COMP:10286"/>
        <dbReference type="Rhea" id="RHEA-COMP:10287"/>
        <dbReference type="ChEBI" id="CHEBI:15378"/>
        <dbReference type="ChEBI" id="CHEBI:57856"/>
        <dbReference type="ChEBI" id="CHEBI:59789"/>
        <dbReference type="ChEBI" id="CHEBI:74506"/>
        <dbReference type="ChEBI" id="CHEBI:82748"/>
        <dbReference type="EC" id="2.1.1.199"/>
    </reaction>
</comment>
<keyword evidence="2 7" id="KW-0963">Cytoplasm</keyword>
<evidence type="ECO:0000313" key="9">
    <source>
        <dbReference type="Proteomes" id="UP001173801"/>
    </source>
</evidence>
<dbReference type="PIRSF" id="PIRSF004486">
    <property type="entry name" value="MraW"/>
    <property type="match status" value="1"/>
</dbReference>
<evidence type="ECO:0000256" key="7">
    <source>
        <dbReference type="HAMAP-Rule" id="MF_01007"/>
    </source>
</evidence>
<dbReference type="HAMAP" id="MF_01007">
    <property type="entry name" value="16SrRNA_methyltr_H"/>
    <property type="match status" value="1"/>
</dbReference>
<proteinExistence type="inferred from homology"/>
<feature type="binding site" evidence="7">
    <location>
        <position position="106"/>
    </location>
    <ligand>
        <name>S-adenosyl-L-methionine</name>
        <dbReference type="ChEBI" id="CHEBI:59789"/>
    </ligand>
</feature>
<dbReference type="EC" id="2.1.1.199" evidence="7"/>
<keyword evidence="9" id="KW-1185">Reference proteome</keyword>
<organism evidence="8 9">
    <name type="scientific">Campylobacter gastrosuis</name>
    <dbReference type="NCBI Taxonomy" id="2974576"/>
    <lineage>
        <taxon>Bacteria</taxon>
        <taxon>Pseudomonadati</taxon>
        <taxon>Campylobacterota</taxon>
        <taxon>Epsilonproteobacteria</taxon>
        <taxon>Campylobacterales</taxon>
        <taxon>Campylobacteraceae</taxon>
        <taxon>Campylobacter</taxon>
    </lineage>
</organism>
<evidence type="ECO:0000256" key="5">
    <source>
        <dbReference type="ARBA" id="ARBA00022679"/>
    </source>
</evidence>
<comment type="function">
    <text evidence="7">Specifically methylates the N4 position of cytidine in position 1402 (C1402) of 16S rRNA.</text>
</comment>